<keyword evidence="10" id="KW-0408">Iron</keyword>
<dbReference type="InterPro" id="IPR053715">
    <property type="entry name" value="GH4_Enzyme_sf"/>
</dbReference>
<dbReference type="PRINTS" id="PR00732">
    <property type="entry name" value="GLHYDRLASE4"/>
</dbReference>
<evidence type="ECO:0000256" key="2">
    <source>
        <dbReference type="ARBA" id="ARBA00010141"/>
    </source>
</evidence>
<dbReference type="GO" id="GO:0004553">
    <property type="term" value="F:hydrolase activity, hydrolyzing O-glycosyl compounds"/>
    <property type="evidence" value="ECO:0007669"/>
    <property type="project" value="InterPro"/>
</dbReference>
<dbReference type="InterPro" id="IPR001088">
    <property type="entry name" value="Glyco_hydro_4"/>
</dbReference>
<evidence type="ECO:0000256" key="8">
    <source>
        <dbReference type="ARBA" id="ARBA00023295"/>
    </source>
</evidence>
<gene>
    <name evidence="14" type="ORF">ENP70_16535</name>
</gene>
<dbReference type="EMBL" id="DSKI01000848">
    <property type="protein sequence ID" value="HEB45260.1"/>
    <property type="molecule type" value="Genomic_DNA"/>
</dbReference>
<dbReference type="Pfam" id="PF02056">
    <property type="entry name" value="Glyco_hydro_4"/>
    <property type="match status" value="1"/>
</dbReference>
<dbReference type="InterPro" id="IPR036291">
    <property type="entry name" value="NAD(P)-bd_dom_sf"/>
</dbReference>
<keyword evidence="3 10" id="KW-0479">Metal-binding</keyword>
<evidence type="ECO:0000256" key="5">
    <source>
        <dbReference type="ARBA" id="ARBA00023027"/>
    </source>
</evidence>
<accession>A0A7C1SYV0</accession>
<dbReference type="InterPro" id="IPR015955">
    <property type="entry name" value="Lactate_DH/Glyco_Ohase_4_C"/>
</dbReference>
<comment type="cofactor">
    <cofactor evidence="12">
        <name>NAD(+)</name>
        <dbReference type="ChEBI" id="CHEBI:57540"/>
    </cofactor>
    <text evidence="12">Binds 1 NAD(+) per subunit.</text>
</comment>
<evidence type="ECO:0000256" key="4">
    <source>
        <dbReference type="ARBA" id="ARBA00022801"/>
    </source>
</evidence>
<feature type="binding site" evidence="9">
    <location>
        <position position="156"/>
    </location>
    <ligand>
        <name>substrate</name>
    </ligand>
</feature>
<comment type="caution">
    <text evidence="14">The sequence shown here is derived from an EMBL/GenBank/DDBJ whole genome shotgun (WGS) entry which is preliminary data.</text>
</comment>
<dbReference type="SUPFAM" id="SSF51735">
    <property type="entry name" value="NAD(P)-binding Rossmann-fold domains"/>
    <property type="match status" value="1"/>
</dbReference>
<dbReference type="PANTHER" id="PTHR32092:SF2">
    <property type="entry name" value="ALPHA-GALACTURONIDASE"/>
    <property type="match status" value="1"/>
</dbReference>
<evidence type="ECO:0000256" key="11">
    <source>
        <dbReference type="PIRSR" id="PIRSR601088-4"/>
    </source>
</evidence>
<comment type="similarity">
    <text evidence="2 12">Belongs to the glycosyl hydrolase 4 family.</text>
</comment>
<keyword evidence="8 12" id="KW-0326">Glycosidase</keyword>
<dbReference type="GO" id="GO:0005975">
    <property type="term" value="P:carbohydrate metabolic process"/>
    <property type="evidence" value="ECO:0007669"/>
    <property type="project" value="InterPro"/>
</dbReference>
<dbReference type="GO" id="GO:0016616">
    <property type="term" value="F:oxidoreductase activity, acting on the CH-OH group of donors, NAD or NADP as acceptor"/>
    <property type="evidence" value="ECO:0007669"/>
    <property type="project" value="InterPro"/>
</dbReference>
<keyword evidence="7" id="KW-0119">Carbohydrate metabolism</keyword>
<keyword evidence="4 12" id="KW-0378">Hydrolase</keyword>
<organism evidence="14">
    <name type="scientific">Agrobacterium albertimagni</name>
    <dbReference type="NCBI Taxonomy" id="147266"/>
    <lineage>
        <taxon>Bacteria</taxon>
        <taxon>Pseudomonadati</taxon>
        <taxon>Pseudomonadota</taxon>
        <taxon>Alphaproteobacteria</taxon>
        <taxon>Hyphomicrobiales</taxon>
        <taxon>Rhizobiaceae</taxon>
        <taxon>Rhizobium/Agrobacterium group</taxon>
        <taxon>Agrobacterium</taxon>
    </lineage>
</organism>
<keyword evidence="10" id="KW-0533">Nickel</keyword>
<comment type="cofactor">
    <cofactor evidence="1">
        <name>Mn(2+)</name>
        <dbReference type="ChEBI" id="CHEBI:29035"/>
    </cofactor>
</comment>
<evidence type="ECO:0000256" key="7">
    <source>
        <dbReference type="ARBA" id="ARBA00023277"/>
    </source>
</evidence>
<dbReference type="GO" id="GO:0046872">
    <property type="term" value="F:metal ion binding"/>
    <property type="evidence" value="ECO:0007669"/>
    <property type="project" value="UniProtKB-KW"/>
</dbReference>
<sequence>MHKTEHTRPVTIAYVGGGSLNWATKLMGDLAQDGTVPATVRLYDLDHAAAERNARIGTRYAARSEARAPVTYTAERTLEAALRGADIVIISILPGSFEDMANDIAIPERYGIRQSVGDTVGPGGFVRAMRAIPMIAEIGRAIARYCPEAYVCNLTNPMSVLTGTLYAVFPEIRAWGSCHEVIKTRKIMAYLANRRAGEVLYGYRDAKVNVLGINHFTFVDRAAVGGVDMMPAYLDFAKEHHATGWRESPLDPANEHDRYFTDSFRVKFDLSLRFGIAAAAGDRHLVEFLPQSWYLYDHAAWKFGLTPVEFRMRERQEKVDYADALDKGAELPPARASDEAIVEQIKALMGGPEHVSNVNLPNRGQLAGFEEGTIVETNARFSPLGIQPIVAGRLPKGLELLARPHADRQKALVAAILSDDVDALLPLFVSDPLVVALPQDKSTRLFREMVTATQHRLPETLARAGGAA</sequence>
<dbReference type="InterPro" id="IPR022616">
    <property type="entry name" value="Glyco_hydro_4_C"/>
</dbReference>
<feature type="site" description="Increases basicity of active site Tyr" evidence="11">
    <location>
        <position position="118"/>
    </location>
</feature>
<feature type="domain" description="Glycosyl hydrolase family 4 C-terminal" evidence="13">
    <location>
        <begin position="210"/>
        <end position="434"/>
    </location>
</feature>
<evidence type="ECO:0000256" key="12">
    <source>
        <dbReference type="RuleBase" id="RU361152"/>
    </source>
</evidence>
<evidence type="ECO:0000313" key="14">
    <source>
        <dbReference type="EMBL" id="HEB45260.1"/>
    </source>
</evidence>
<keyword evidence="5 12" id="KW-0520">NAD</keyword>
<feature type="binding site" evidence="10">
    <location>
        <position position="178"/>
    </location>
    <ligand>
        <name>Mn(2+)</name>
        <dbReference type="ChEBI" id="CHEBI:29035"/>
    </ligand>
</feature>
<keyword evidence="6 10" id="KW-0464">Manganese</keyword>
<protein>
    <submittedName>
        <fullName evidence="14">Alpha-galactosidase</fullName>
    </submittedName>
</protein>
<evidence type="ECO:0000259" key="13">
    <source>
        <dbReference type="Pfam" id="PF11975"/>
    </source>
</evidence>
<keyword evidence="10" id="KW-0170">Cobalt</keyword>
<evidence type="ECO:0000256" key="9">
    <source>
        <dbReference type="PIRSR" id="PIRSR601088-2"/>
    </source>
</evidence>
<feature type="binding site" evidence="10">
    <location>
        <position position="215"/>
    </location>
    <ligand>
        <name>Mn(2+)</name>
        <dbReference type="ChEBI" id="CHEBI:29035"/>
    </ligand>
</feature>
<reference evidence="14" key="1">
    <citation type="journal article" date="2020" name="mSystems">
        <title>Genome- and Community-Level Interaction Insights into Carbon Utilization and Element Cycling Functions of Hydrothermarchaeota in Hydrothermal Sediment.</title>
        <authorList>
            <person name="Zhou Z."/>
            <person name="Liu Y."/>
            <person name="Xu W."/>
            <person name="Pan J."/>
            <person name="Luo Z.H."/>
            <person name="Li M."/>
        </authorList>
    </citation>
    <scope>NUCLEOTIDE SEQUENCE [LARGE SCALE GENOMIC DNA]</scope>
    <source>
        <strain evidence="14">SpSt-243</strain>
    </source>
</reference>
<evidence type="ECO:0000256" key="6">
    <source>
        <dbReference type="ARBA" id="ARBA00023211"/>
    </source>
</evidence>
<dbReference type="Gene3D" id="3.90.1820.10">
    <property type="entry name" value="AglA-like glucosidase"/>
    <property type="match status" value="1"/>
</dbReference>
<dbReference type="SUPFAM" id="SSF56327">
    <property type="entry name" value="LDH C-terminal domain-like"/>
    <property type="match status" value="1"/>
</dbReference>
<evidence type="ECO:0000256" key="3">
    <source>
        <dbReference type="ARBA" id="ARBA00022723"/>
    </source>
</evidence>
<dbReference type="Pfam" id="PF11975">
    <property type="entry name" value="Glyco_hydro_4C"/>
    <property type="match status" value="1"/>
</dbReference>
<dbReference type="AlphaFoldDB" id="A0A7C1SYV0"/>
<proteinExistence type="inferred from homology"/>
<name>A0A7C1SYV0_9HYPH</name>
<evidence type="ECO:0000256" key="10">
    <source>
        <dbReference type="PIRSR" id="PIRSR601088-3"/>
    </source>
</evidence>
<evidence type="ECO:0000256" key="1">
    <source>
        <dbReference type="ARBA" id="ARBA00001936"/>
    </source>
</evidence>
<dbReference type="PANTHER" id="PTHR32092">
    <property type="entry name" value="6-PHOSPHO-BETA-GLUCOSIDASE-RELATED"/>
    <property type="match status" value="1"/>
</dbReference>